<protein>
    <submittedName>
        <fullName evidence="4">VanW family protein</fullName>
    </submittedName>
</protein>
<dbReference type="InterPro" id="IPR007391">
    <property type="entry name" value="Vancomycin_resist_VanW"/>
</dbReference>
<keyword evidence="2" id="KW-0812">Transmembrane</keyword>
<feature type="compositionally biased region" description="Polar residues" evidence="1">
    <location>
        <begin position="1"/>
        <end position="16"/>
    </location>
</feature>
<evidence type="ECO:0000256" key="2">
    <source>
        <dbReference type="SAM" id="Phobius"/>
    </source>
</evidence>
<dbReference type="Pfam" id="PF04294">
    <property type="entry name" value="VanW"/>
    <property type="match status" value="1"/>
</dbReference>
<evidence type="ECO:0000313" key="4">
    <source>
        <dbReference type="EMBL" id="MFC5724546.1"/>
    </source>
</evidence>
<evidence type="ECO:0000256" key="1">
    <source>
        <dbReference type="SAM" id="MobiDB-lite"/>
    </source>
</evidence>
<dbReference type="InterPro" id="IPR052913">
    <property type="entry name" value="Glycopeptide_resist_protein"/>
</dbReference>
<reference evidence="5" key="1">
    <citation type="journal article" date="2019" name="Int. J. Syst. Evol. Microbiol.">
        <title>The Global Catalogue of Microorganisms (GCM) 10K type strain sequencing project: providing services to taxonomists for standard genome sequencing and annotation.</title>
        <authorList>
            <consortium name="The Broad Institute Genomics Platform"/>
            <consortium name="The Broad Institute Genome Sequencing Center for Infectious Disease"/>
            <person name="Wu L."/>
            <person name="Ma J."/>
        </authorList>
    </citation>
    <scope>NUCLEOTIDE SEQUENCE [LARGE SCALE GENOMIC DNA]</scope>
    <source>
        <strain evidence="5">CGMCC 4.7304</strain>
    </source>
</reference>
<feature type="domain" description="YoaR-like putative peptidoglycan binding" evidence="3">
    <location>
        <begin position="104"/>
        <end position="203"/>
    </location>
</feature>
<gene>
    <name evidence="4" type="ORF">ACFP1Z_30770</name>
</gene>
<evidence type="ECO:0000313" key="5">
    <source>
        <dbReference type="Proteomes" id="UP001596083"/>
    </source>
</evidence>
<accession>A0ABW0ZB34</accession>
<proteinExistence type="predicted"/>
<feature type="region of interest" description="Disordered" evidence="1">
    <location>
        <begin position="521"/>
        <end position="548"/>
    </location>
</feature>
<dbReference type="Pfam" id="PF12229">
    <property type="entry name" value="PG_binding_4"/>
    <property type="match status" value="1"/>
</dbReference>
<dbReference type="PANTHER" id="PTHR35788">
    <property type="entry name" value="EXPORTED PROTEIN-RELATED"/>
    <property type="match status" value="1"/>
</dbReference>
<keyword evidence="5" id="KW-1185">Reference proteome</keyword>
<organism evidence="4 5">
    <name type="scientific">Streptomyces gamaensis</name>
    <dbReference type="NCBI Taxonomy" id="1763542"/>
    <lineage>
        <taxon>Bacteria</taxon>
        <taxon>Bacillati</taxon>
        <taxon>Actinomycetota</taxon>
        <taxon>Actinomycetes</taxon>
        <taxon>Kitasatosporales</taxon>
        <taxon>Streptomycetaceae</taxon>
        <taxon>Streptomyces</taxon>
    </lineage>
</organism>
<feature type="transmembrane region" description="Helical" evidence="2">
    <location>
        <begin position="27"/>
        <end position="47"/>
    </location>
</feature>
<evidence type="ECO:0000259" key="3">
    <source>
        <dbReference type="Pfam" id="PF12229"/>
    </source>
</evidence>
<dbReference type="Proteomes" id="UP001596083">
    <property type="component" value="Unassembled WGS sequence"/>
</dbReference>
<dbReference type="EMBL" id="JBHSPB010000029">
    <property type="protein sequence ID" value="MFC5724546.1"/>
    <property type="molecule type" value="Genomic_DNA"/>
</dbReference>
<keyword evidence="2" id="KW-1133">Transmembrane helix</keyword>
<comment type="caution">
    <text evidence="4">The sequence shown here is derived from an EMBL/GenBank/DDBJ whole genome shotgun (WGS) entry which is preliminary data.</text>
</comment>
<sequence length="583" mass="62397">MNNPTPQPSSAEGSRSLSTRRPHRRRAALAGGAAVLGAGGLYLTGLLTTGDTAPDRTRVRGVDIGGLDQAAAQQKLDKHLGDSRTAPVKVRVGDRTDVIDPNTAGLSFDSRATAARAVNSEIGPFSVIGRLFGAGGGEVEPVTRLDEDKAREALAQLARKHDQKVQEGTVSFAKGKPQVTEARVGRALDTGRALGTLRSAYLAPDSNPVELPTRTTSPKTDKDKTERALREFAQPAMSGPVTLTTGGKRIGIAPSVLGKYLKLQADDSGELRAELDSEGLLKDPNVASPLGNATQKATDATLRLDGDRVVVESDGKPGKEATARTVRDAVLPLLTKKGAQQRTGEVATEKVEPRLTRANVEKLGLKEKVSSFTVDFEAADYRKTNIGRAAKLINGSVVLPDETWSFNRTVGERTKENGFVDGTIIRNGQYTKELGGGVSAVATTVFNAIFFAGVKPVEYGAHSFYIERYPEGREATVAWGSLDLKFKNDSGNALYALASSTDTSVTVTFLGTKKYDEIKAEKGPRTNVKQPGTRPGSGTGCEPQTPLEGFDVNVDRVFRSGGKDVKRETFRTRYEPRDRVECS</sequence>
<keyword evidence="2" id="KW-0472">Membrane</keyword>
<dbReference type="InterPro" id="IPR022029">
    <property type="entry name" value="YoaR-like_PG-bd"/>
</dbReference>
<dbReference type="RefSeq" id="WP_390321006.1">
    <property type="nucleotide sequence ID" value="NZ_JBHSPB010000029.1"/>
</dbReference>
<feature type="region of interest" description="Disordered" evidence="1">
    <location>
        <begin position="1"/>
        <end position="24"/>
    </location>
</feature>
<name>A0ABW0ZB34_9ACTN</name>
<dbReference type="PANTHER" id="PTHR35788:SF1">
    <property type="entry name" value="EXPORTED PROTEIN"/>
    <property type="match status" value="1"/>
</dbReference>
<feature type="region of interest" description="Disordered" evidence="1">
    <location>
        <begin position="203"/>
        <end position="224"/>
    </location>
</feature>